<reference evidence="1 2" key="1">
    <citation type="journal article" date="2023" name="Plant Biotechnol. J.">
        <title>Chromosome-level wild Hevea brasiliensis genome provides new tools for genomic-assisted breeding and valuable loci to elevate rubber yield.</title>
        <authorList>
            <person name="Cheng H."/>
            <person name="Song X."/>
            <person name="Hu Y."/>
            <person name="Wu T."/>
            <person name="Yang Q."/>
            <person name="An Z."/>
            <person name="Feng S."/>
            <person name="Deng Z."/>
            <person name="Wu W."/>
            <person name="Zeng X."/>
            <person name="Tu M."/>
            <person name="Wang X."/>
            <person name="Huang H."/>
        </authorList>
    </citation>
    <scope>NUCLEOTIDE SEQUENCE [LARGE SCALE GENOMIC DNA]</scope>
    <source>
        <strain evidence="1">MT/VB/25A 57/8</strain>
    </source>
</reference>
<accession>A0ABQ9KZ52</accession>
<organism evidence="1 2">
    <name type="scientific">Hevea brasiliensis</name>
    <name type="common">Para rubber tree</name>
    <name type="synonym">Siphonia brasiliensis</name>
    <dbReference type="NCBI Taxonomy" id="3981"/>
    <lineage>
        <taxon>Eukaryota</taxon>
        <taxon>Viridiplantae</taxon>
        <taxon>Streptophyta</taxon>
        <taxon>Embryophyta</taxon>
        <taxon>Tracheophyta</taxon>
        <taxon>Spermatophyta</taxon>
        <taxon>Magnoliopsida</taxon>
        <taxon>eudicotyledons</taxon>
        <taxon>Gunneridae</taxon>
        <taxon>Pentapetalae</taxon>
        <taxon>rosids</taxon>
        <taxon>fabids</taxon>
        <taxon>Malpighiales</taxon>
        <taxon>Euphorbiaceae</taxon>
        <taxon>Crotonoideae</taxon>
        <taxon>Micrandreae</taxon>
        <taxon>Hevea</taxon>
    </lineage>
</organism>
<gene>
    <name evidence="1" type="ORF">P3X46_026166</name>
</gene>
<dbReference type="InterPro" id="IPR049198">
    <property type="entry name" value="DUF6865"/>
</dbReference>
<keyword evidence="2" id="KW-1185">Reference proteome</keyword>
<dbReference type="EMBL" id="JARPOI010000015">
    <property type="protein sequence ID" value="KAJ9152619.1"/>
    <property type="molecule type" value="Genomic_DNA"/>
</dbReference>
<dbReference type="Proteomes" id="UP001174677">
    <property type="component" value="Chromosome 15"/>
</dbReference>
<protein>
    <submittedName>
        <fullName evidence="1">Uncharacterized protein</fullName>
    </submittedName>
</protein>
<sequence>MDAKEARTEVSQEQARELLIGISYCLPDKVQNSEVQEILTGKESVSRTNSDGADKYRSELISISYCPSPDMTPSPVALGKP</sequence>
<evidence type="ECO:0000313" key="1">
    <source>
        <dbReference type="EMBL" id="KAJ9152619.1"/>
    </source>
</evidence>
<dbReference type="PANTHER" id="PTHR35282">
    <property type="entry name" value="F5D14.24 PROTEIN"/>
    <property type="match status" value="1"/>
</dbReference>
<dbReference type="Pfam" id="PF21737">
    <property type="entry name" value="DUF6865"/>
    <property type="match status" value="1"/>
</dbReference>
<dbReference type="PANTHER" id="PTHR35282:SF11">
    <property type="entry name" value="EG5651"/>
    <property type="match status" value="1"/>
</dbReference>
<evidence type="ECO:0000313" key="2">
    <source>
        <dbReference type="Proteomes" id="UP001174677"/>
    </source>
</evidence>
<comment type="caution">
    <text evidence="1">The sequence shown here is derived from an EMBL/GenBank/DDBJ whole genome shotgun (WGS) entry which is preliminary data.</text>
</comment>
<proteinExistence type="predicted"/>
<name>A0ABQ9KZ52_HEVBR</name>